<dbReference type="FunFam" id="3.30.43.10:FF:000004">
    <property type="entry name" value="Berberine bridge enzyme-like 15"/>
    <property type="match status" value="1"/>
</dbReference>
<dbReference type="InterPro" id="IPR016166">
    <property type="entry name" value="FAD-bd_PCMH"/>
</dbReference>
<evidence type="ECO:0000256" key="2">
    <source>
        <dbReference type="ARBA" id="ARBA00005466"/>
    </source>
</evidence>
<evidence type="ECO:0000256" key="3">
    <source>
        <dbReference type="ARBA" id="ARBA00022630"/>
    </source>
</evidence>
<dbReference type="AlphaFoldDB" id="A0A2I4F3U3"/>
<dbReference type="InterPro" id="IPR006094">
    <property type="entry name" value="Oxid_FAD_bind_N"/>
</dbReference>
<keyword evidence="5" id="KW-0274">FAD</keyword>
<keyword evidence="6" id="KW-1015">Disulfide bond</keyword>
<reference evidence="9" key="1">
    <citation type="submission" date="2025-08" db="UniProtKB">
        <authorList>
            <consortium name="RefSeq"/>
        </authorList>
    </citation>
    <scope>IDENTIFICATION</scope>
    <source>
        <tissue evidence="9">Leaves</tissue>
    </source>
</reference>
<comment type="cofactor">
    <cofactor evidence="1">
        <name>FAD</name>
        <dbReference type="ChEBI" id="CHEBI:57692"/>
    </cofactor>
</comment>
<dbReference type="RefSeq" id="XP_018826309.1">
    <property type="nucleotide sequence ID" value="XM_018970764.2"/>
</dbReference>
<dbReference type="GO" id="GO:0016491">
    <property type="term" value="F:oxidoreductase activity"/>
    <property type="evidence" value="ECO:0007669"/>
    <property type="project" value="InterPro"/>
</dbReference>
<keyword evidence="3" id="KW-0285">Flavoprotein</keyword>
<dbReference type="Gene3D" id="3.30.465.10">
    <property type="match status" value="1"/>
</dbReference>
<dbReference type="Pfam" id="PF01565">
    <property type="entry name" value="FAD_binding_4"/>
    <property type="match status" value="1"/>
</dbReference>
<evidence type="ECO:0000256" key="6">
    <source>
        <dbReference type="ARBA" id="ARBA00023157"/>
    </source>
</evidence>
<dbReference type="KEGG" id="jre:108995238"/>
<organism evidence="8 9">
    <name type="scientific">Juglans regia</name>
    <name type="common">English walnut</name>
    <dbReference type="NCBI Taxonomy" id="51240"/>
    <lineage>
        <taxon>Eukaryota</taxon>
        <taxon>Viridiplantae</taxon>
        <taxon>Streptophyta</taxon>
        <taxon>Embryophyta</taxon>
        <taxon>Tracheophyta</taxon>
        <taxon>Spermatophyta</taxon>
        <taxon>Magnoliopsida</taxon>
        <taxon>eudicotyledons</taxon>
        <taxon>Gunneridae</taxon>
        <taxon>Pentapetalae</taxon>
        <taxon>rosids</taxon>
        <taxon>fabids</taxon>
        <taxon>Fagales</taxon>
        <taxon>Juglandaceae</taxon>
        <taxon>Juglans</taxon>
    </lineage>
</organism>
<dbReference type="GO" id="GO:1901696">
    <property type="term" value="P:cannabinoid biosynthetic process"/>
    <property type="evidence" value="ECO:0007669"/>
    <property type="project" value="UniProtKB-ARBA"/>
</dbReference>
<dbReference type="PANTHER" id="PTHR32448">
    <property type="entry name" value="OS08G0158400 PROTEIN"/>
    <property type="match status" value="1"/>
</dbReference>
<dbReference type="Proteomes" id="UP000235220">
    <property type="component" value="Chromosome 3"/>
</dbReference>
<accession>A0A2I4F3U3</accession>
<dbReference type="Pfam" id="PF08031">
    <property type="entry name" value="BBE"/>
    <property type="match status" value="1"/>
</dbReference>
<name>A0A2I4F3U3_JUGRE</name>
<gene>
    <name evidence="9" type="primary">LOC108995238</name>
</gene>
<evidence type="ECO:0000256" key="5">
    <source>
        <dbReference type="ARBA" id="ARBA00022827"/>
    </source>
</evidence>
<dbReference type="STRING" id="51240.A0A2I4F3U3"/>
<evidence type="ECO:0000313" key="8">
    <source>
        <dbReference type="Proteomes" id="UP000235220"/>
    </source>
</evidence>
<dbReference type="InterPro" id="IPR012951">
    <property type="entry name" value="BBE"/>
</dbReference>
<evidence type="ECO:0000256" key="1">
    <source>
        <dbReference type="ARBA" id="ARBA00001974"/>
    </source>
</evidence>
<dbReference type="FunCoup" id="A0A2I4F3U3">
    <property type="interactions" value="79"/>
</dbReference>
<keyword evidence="8" id="KW-1185">Reference proteome</keyword>
<dbReference type="SUPFAM" id="SSF56176">
    <property type="entry name" value="FAD-binding/transporter-associated domain-like"/>
    <property type="match status" value="1"/>
</dbReference>
<dbReference type="GeneID" id="108995238"/>
<dbReference type="InterPro" id="IPR016169">
    <property type="entry name" value="FAD-bd_PCMH_sub2"/>
</dbReference>
<sequence>MQNQGLPKLRTSVLLPAAMLSWLPVLLLSISWISSVSATSGSFIHCLLSHSQPSHPISAAIYTPSNASYSSVLQSYIRNLRFNTSTTRKPYLILTALHESHIQAAVVCAHRHNLQMKIRSGGHDYEGVSYVAEVPFFILDMFNLRSIHIDMESETAWVQTGATLGEVYYRIYEKSKTHGFPAGVGPTVGVGGHFSGGGYGNMMRKYGLSVDNIIDAQIVDVKGELLDRKSMGEDLFWAITGGGGASFGVVVSYKIKIVRVPETVTVFQVTKTLDQNAIDIVYRWQHVADKLDHNLFIRLILHVVNETDGQKTGRATFLSLFLGDSDKLLSVMKKCFPELGLKKSDCTETSWVQSVLFWSNIHLGTTNDVLLNRKPPSLNYFKRKSDYVKKPISTDGLEVIWKRLIELQYVNLTFNPYGGRMAEIPAEESPFPHRAGNLAKIQYAVNWNQAGQELTDYYYINLTRKLYSYMTPYVSKNPREAFYNYIDLDLGINHNGKDSYSEGKVYGIKYFKGNFKRLVKIKTEVDPGNFFRNEQSIPTLPNGR</sequence>
<dbReference type="OrthoDB" id="407275at2759"/>
<comment type="similarity">
    <text evidence="2">Belongs to the oxygen-dependent FAD-linked oxidoreductase family.</text>
</comment>
<dbReference type="Gramene" id="Jr03_17410_p1">
    <property type="protein sequence ID" value="cds.Jr03_17410_p1"/>
    <property type="gene ID" value="Jr03_17410"/>
</dbReference>
<proteinExistence type="inferred from homology"/>
<dbReference type="GO" id="GO:0071949">
    <property type="term" value="F:FAD binding"/>
    <property type="evidence" value="ECO:0007669"/>
    <property type="project" value="InterPro"/>
</dbReference>
<dbReference type="Gene3D" id="3.30.43.10">
    <property type="entry name" value="Uridine Diphospho-n-acetylenolpyruvylglucosamine Reductase, domain 2"/>
    <property type="match status" value="1"/>
</dbReference>
<keyword evidence="7" id="KW-0325">Glycoprotein</keyword>
<protein>
    <submittedName>
        <fullName evidence="9">Berberine bridge enzyme-like 8</fullName>
    </submittedName>
</protein>
<evidence type="ECO:0000256" key="4">
    <source>
        <dbReference type="ARBA" id="ARBA00022729"/>
    </source>
</evidence>
<evidence type="ECO:0000256" key="7">
    <source>
        <dbReference type="ARBA" id="ARBA00023180"/>
    </source>
</evidence>
<keyword evidence="4" id="KW-0732">Signal</keyword>
<dbReference type="InterPro" id="IPR016167">
    <property type="entry name" value="FAD-bd_PCMH_sub1"/>
</dbReference>
<evidence type="ECO:0000313" key="9">
    <source>
        <dbReference type="RefSeq" id="XP_018826309.1"/>
    </source>
</evidence>
<dbReference type="InterPro" id="IPR036318">
    <property type="entry name" value="FAD-bd_PCMH-like_sf"/>
</dbReference>
<dbReference type="Gene3D" id="3.40.462.20">
    <property type="match status" value="1"/>
</dbReference>
<dbReference type="PROSITE" id="PS51387">
    <property type="entry name" value="FAD_PCMH"/>
    <property type="match status" value="1"/>
</dbReference>